<dbReference type="Pfam" id="PF01612">
    <property type="entry name" value="DNA_pol_A_exo1"/>
    <property type="match status" value="1"/>
</dbReference>
<dbReference type="InterPro" id="IPR052144">
    <property type="entry name" value="piRNA_biogenesis_EXD1"/>
</dbReference>
<dbReference type="PANTHER" id="PTHR46628:SF1">
    <property type="entry name" value="PIRNA BIOGENESIS PROTEIN EXD1"/>
    <property type="match status" value="1"/>
</dbReference>
<evidence type="ECO:0000259" key="1">
    <source>
        <dbReference type="Pfam" id="PF01612"/>
    </source>
</evidence>
<keyword evidence="3" id="KW-1185">Reference proteome</keyword>
<dbReference type="PANTHER" id="PTHR46628">
    <property type="entry name" value="PIRNA BIOGENESIS PROTEIN EXD1"/>
    <property type="match status" value="1"/>
</dbReference>
<comment type="caution">
    <text evidence="2">The sequence shown here is derived from an EMBL/GenBank/DDBJ whole genome shotgun (WGS) entry which is preliminary data.</text>
</comment>
<organism evidence="2 3">
    <name type="scientific">Portunus trituberculatus</name>
    <name type="common">Swimming crab</name>
    <name type="synonym">Neptunus trituberculatus</name>
    <dbReference type="NCBI Taxonomy" id="210409"/>
    <lineage>
        <taxon>Eukaryota</taxon>
        <taxon>Metazoa</taxon>
        <taxon>Ecdysozoa</taxon>
        <taxon>Arthropoda</taxon>
        <taxon>Crustacea</taxon>
        <taxon>Multicrustacea</taxon>
        <taxon>Malacostraca</taxon>
        <taxon>Eumalacostraca</taxon>
        <taxon>Eucarida</taxon>
        <taxon>Decapoda</taxon>
        <taxon>Pleocyemata</taxon>
        <taxon>Brachyura</taxon>
        <taxon>Eubrachyura</taxon>
        <taxon>Portunoidea</taxon>
        <taxon>Portunidae</taxon>
        <taxon>Portuninae</taxon>
        <taxon>Portunus</taxon>
    </lineage>
</organism>
<protein>
    <submittedName>
        <fullName evidence="2">PiRNA biogenesis protein EXD1</fullName>
    </submittedName>
</protein>
<dbReference type="EMBL" id="VSRR010001147">
    <property type="protein sequence ID" value="MPC22952.1"/>
    <property type="molecule type" value="Genomic_DNA"/>
</dbReference>
<proteinExistence type="predicted"/>
<evidence type="ECO:0000313" key="2">
    <source>
        <dbReference type="EMBL" id="MPC22952.1"/>
    </source>
</evidence>
<dbReference type="GO" id="GO:0008408">
    <property type="term" value="F:3'-5' exonuclease activity"/>
    <property type="evidence" value="ECO:0007669"/>
    <property type="project" value="InterPro"/>
</dbReference>
<dbReference type="GO" id="GO:0003676">
    <property type="term" value="F:nucleic acid binding"/>
    <property type="evidence" value="ECO:0007669"/>
    <property type="project" value="InterPro"/>
</dbReference>
<accession>A0A5B7DMW4</accession>
<sequence>MDLQEKCCTIIPKEEVVPGLIQHLLTEEARVKSSSPSPQSPERLPRPSKWIVIDVVDDSYDKALSMICKEMVISLGMAGLGVGRSGTLVWLSVATSSVIFHFDVAKIGVSEVMEGGLGMVLQDSKVVKVVHDCRGLEDLLHHQLKLNLCNVFDTQVDDSLWLERPLAKSLGEHLARDVMYLRELRLEQLDMMLVDLRQIFEIYLGAMRDKDSLTLSQKLGWNPQNFNDALPMCEHTPTENGIHERIECQWDVIAN</sequence>
<gene>
    <name evidence="2" type="primary">exd1</name>
    <name evidence="2" type="ORF">E2C01_015982</name>
</gene>
<dbReference type="GO" id="GO:1990923">
    <property type="term" value="C:PET complex"/>
    <property type="evidence" value="ECO:0007669"/>
    <property type="project" value="TreeGrafter"/>
</dbReference>
<evidence type="ECO:0000313" key="3">
    <source>
        <dbReference type="Proteomes" id="UP000324222"/>
    </source>
</evidence>
<dbReference type="InterPro" id="IPR036397">
    <property type="entry name" value="RNaseH_sf"/>
</dbReference>
<dbReference type="SUPFAM" id="SSF53098">
    <property type="entry name" value="Ribonuclease H-like"/>
    <property type="match status" value="1"/>
</dbReference>
<dbReference type="InterPro" id="IPR002562">
    <property type="entry name" value="3'-5'_exonuclease_dom"/>
</dbReference>
<dbReference type="Gene3D" id="3.30.420.10">
    <property type="entry name" value="Ribonuclease H-like superfamily/Ribonuclease H"/>
    <property type="match status" value="1"/>
</dbReference>
<dbReference type="AlphaFoldDB" id="A0A5B7DMW4"/>
<reference evidence="2 3" key="1">
    <citation type="submission" date="2019-05" db="EMBL/GenBank/DDBJ databases">
        <title>Another draft genome of Portunus trituberculatus and its Hox gene families provides insights of decapod evolution.</title>
        <authorList>
            <person name="Jeong J.-H."/>
            <person name="Song I."/>
            <person name="Kim S."/>
            <person name="Choi T."/>
            <person name="Kim D."/>
            <person name="Ryu S."/>
            <person name="Kim W."/>
        </authorList>
    </citation>
    <scope>NUCLEOTIDE SEQUENCE [LARGE SCALE GENOMIC DNA]</scope>
    <source>
        <tissue evidence="2">Muscle</tissue>
    </source>
</reference>
<name>A0A5B7DMW4_PORTR</name>
<dbReference type="OrthoDB" id="26838at2759"/>
<dbReference type="InterPro" id="IPR012337">
    <property type="entry name" value="RNaseH-like_sf"/>
</dbReference>
<feature type="domain" description="3'-5' exonuclease" evidence="1">
    <location>
        <begin position="92"/>
        <end position="159"/>
    </location>
</feature>
<dbReference type="Proteomes" id="UP000324222">
    <property type="component" value="Unassembled WGS sequence"/>
</dbReference>
<dbReference type="GO" id="GO:0034587">
    <property type="term" value="P:piRNA processing"/>
    <property type="evidence" value="ECO:0007669"/>
    <property type="project" value="TreeGrafter"/>
</dbReference>